<protein>
    <submittedName>
        <fullName evidence="1">Uncharacterized protein</fullName>
    </submittedName>
</protein>
<name>A0A653EKL9_9MYCO</name>
<evidence type="ECO:0000313" key="1">
    <source>
        <dbReference type="EMBL" id="VTO98104.1"/>
    </source>
</evidence>
<gene>
    <name evidence="1" type="ORF">BIN_B_02378</name>
</gene>
<dbReference type="EMBL" id="LR589083">
    <property type="protein sequence ID" value="VTO98104.1"/>
    <property type="molecule type" value="Genomic_DNA"/>
</dbReference>
<accession>A0A653EKL9</accession>
<dbReference type="AlphaFoldDB" id="A0A653EKL9"/>
<sequence length="148" mass="14801">MTVEPGGTGEAVAAGIAAMGAGPGDAGGAARATGRAQAPVAANTVAAGAAKQTARATQSTIAAITAGATGTALAAVAGAVPEWAHSPDSTVSAERWRPQRSHRSHCRCSTSEQLVMKRQHLCADRLICLGVGLEQHSDGRRDLIHTGG</sequence>
<proteinExistence type="predicted"/>
<reference evidence="1" key="1">
    <citation type="submission" date="2019-05" db="EMBL/GenBank/DDBJ databases">
        <authorList>
            <person name="Naeem R."/>
            <person name="Antony C."/>
            <person name="Guan Q."/>
        </authorList>
    </citation>
    <scope>NUCLEOTIDE SEQUENCE</scope>
    <source>
        <strain evidence="1">2</strain>
    </source>
</reference>
<organism evidence="1">
    <name type="scientific">Mycobacterium riyadhense</name>
    <dbReference type="NCBI Taxonomy" id="486698"/>
    <lineage>
        <taxon>Bacteria</taxon>
        <taxon>Bacillati</taxon>
        <taxon>Actinomycetota</taxon>
        <taxon>Actinomycetes</taxon>
        <taxon>Mycobacteriales</taxon>
        <taxon>Mycobacteriaceae</taxon>
        <taxon>Mycobacterium</taxon>
    </lineage>
</organism>